<name>W4PI04_9BACE</name>
<accession>W4PI04</accession>
<sequence length="95" mass="10916">MNNPDKHTVLSNHLTAVFTTEEAYEVAAITQLSKHIFTRLLKGLNTLIISKIKYVFHEKLQKKGDIVTFWRFDVFKSSKNPPDASPNVTRETLNK</sequence>
<reference evidence="2" key="1">
    <citation type="journal article" date="2014" name="Genome">
        <title>Draft Genome Sequences of Three Strains of Bacteroides pyogenes Isolated from a Cat and Swine.</title>
        <authorList>
            <person name="Sakamoto M."/>
            <person name="Oshima K."/>
            <person name="Suda W."/>
            <person name="Kitamura K."/>
            <person name="Iida T."/>
            <person name="Hattori M."/>
            <person name="Ohkuma M."/>
        </authorList>
    </citation>
    <scope>NUCLEOTIDE SEQUENCE [LARGE SCALE GENOMIC DNA]</scope>
    <source>
        <strain evidence="2">JCM 6294</strain>
    </source>
</reference>
<dbReference type="EMBL" id="BAIR01000012">
    <property type="protein sequence ID" value="GAE18789.1"/>
    <property type="molecule type" value="Genomic_DNA"/>
</dbReference>
<gene>
    <name evidence="1" type="ORF">JCM6294_1741</name>
</gene>
<protein>
    <submittedName>
        <fullName evidence="1">Uncharacterized protein</fullName>
    </submittedName>
</protein>
<dbReference type="STRING" id="1121100.GCA_000428105_01679"/>
<dbReference type="Proteomes" id="UP000018842">
    <property type="component" value="Unassembled WGS sequence"/>
</dbReference>
<comment type="caution">
    <text evidence="1">The sequence shown here is derived from an EMBL/GenBank/DDBJ whole genome shotgun (WGS) entry which is preliminary data.</text>
</comment>
<dbReference type="AlphaFoldDB" id="W4PI04"/>
<organism evidence="1 2">
    <name type="scientific">Bacteroides pyogenes DSM 20611 = JCM 6294</name>
    <dbReference type="NCBI Taxonomy" id="1121100"/>
    <lineage>
        <taxon>Bacteria</taxon>
        <taxon>Pseudomonadati</taxon>
        <taxon>Bacteroidota</taxon>
        <taxon>Bacteroidia</taxon>
        <taxon>Bacteroidales</taxon>
        <taxon>Bacteroidaceae</taxon>
        <taxon>Bacteroides</taxon>
    </lineage>
</organism>
<evidence type="ECO:0000313" key="2">
    <source>
        <dbReference type="Proteomes" id="UP000018842"/>
    </source>
</evidence>
<evidence type="ECO:0000313" key="1">
    <source>
        <dbReference type="EMBL" id="GAE18789.1"/>
    </source>
</evidence>
<proteinExistence type="predicted"/>